<protein>
    <submittedName>
        <fullName evidence="2">Uncharacterized protein</fullName>
    </submittedName>
</protein>
<gene>
    <name evidence="2" type="ORF">PIB30_098450</name>
</gene>
<comment type="caution">
    <text evidence="2">The sequence shown here is derived from an EMBL/GenBank/DDBJ whole genome shotgun (WGS) entry which is preliminary data.</text>
</comment>
<reference evidence="2 3" key="1">
    <citation type="journal article" date="2023" name="Plants (Basel)">
        <title>Bridging the Gap: Combining Genomics and Transcriptomics Approaches to Understand Stylosanthes scabra, an Orphan Legume from the Brazilian Caatinga.</title>
        <authorList>
            <person name="Ferreira-Neto J.R.C."/>
            <person name="da Silva M.D."/>
            <person name="Binneck E."/>
            <person name="de Melo N.F."/>
            <person name="da Silva R.H."/>
            <person name="de Melo A.L.T.M."/>
            <person name="Pandolfi V."/>
            <person name="Bustamante F.O."/>
            <person name="Brasileiro-Vidal A.C."/>
            <person name="Benko-Iseppon A.M."/>
        </authorList>
    </citation>
    <scope>NUCLEOTIDE SEQUENCE [LARGE SCALE GENOMIC DNA]</scope>
    <source>
        <tissue evidence="2">Leaves</tissue>
    </source>
</reference>
<evidence type="ECO:0000256" key="1">
    <source>
        <dbReference type="SAM" id="MobiDB-lite"/>
    </source>
</evidence>
<feature type="non-terminal residue" evidence="2">
    <location>
        <position position="1"/>
    </location>
</feature>
<dbReference type="EMBL" id="JASCZI010153556">
    <property type="protein sequence ID" value="MED6177471.1"/>
    <property type="molecule type" value="Genomic_DNA"/>
</dbReference>
<sequence length="70" mass="7821">VVNNRRLGRGNLQKVGGGGSHDHKTRASSWNFHCSVSRSTLPTPSINLLFHTLRLFPPLPKRHLQTLLPT</sequence>
<organism evidence="2 3">
    <name type="scientific">Stylosanthes scabra</name>
    <dbReference type="NCBI Taxonomy" id="79078"/>
    <lineage>
        <taxon>Eukaryota</taxon>
        <taxon>Viridiplantae</taxon>
        <taxon>Streptophyta</taxon>
        <taxon>Embryophyta</taxon>
        <taxon>Tracheophyta</taxon>
        <taxon>Spermatophyta</taxon>
        <taxon>Magnoliopsida</taxon>
        <taxon>eudicotyledons</taxon>
        <taxon>Gunneridae</taxon>
        <taxon>Pentapetalae</taxon>
        <taxon>rosids</taxon>
        <taxon>fabids</taxon>
        <taxon>Fabales</taxon>
        <taxon>Fabaceae</taxon>
        <taxon>Papilionoideae</taxon>
        <taxon>50 kb inversion clade</taxon>
        <taxon>dalbergioids sensu lato</taxon>
        <taxon>Dalbergieae</taxon>
        <taxon>Pterocarpus clade</taxon>
        <taxon>Stylosanthes</taxon>
    </lineage>
</organism>
<evidence type="ECO:0000313" key="2">
    <source>
        <dbReference type="EMBL" id="MED6177471.1"/>
    </source>
</evidence>
<evidence type="ECO:0000313" key="3">
    <source>
        <dbReference type="Proteomes" id="UP001341840"/>
    </source>
</evidence>
<keyword evidence="3" id="KW-1185">Reference proteome</keyword>
<feature type="region of interest" description="Disordered" evidence="1">
    <location>
        <begin position="1"/>
        <end position="26"/>
    </location>
</feature>
<dbReference type="Proteomes" id="UP001341840">
    <property type="component" value="Unassembled WGS sequence"/>
</dbReference>
<name>A0ABU6VWG1_9FABA</name>
<proteinExistence type="predicted"/>
<accession>A0ABU6VWG1</accession>